<gene>
    <name evidence="10" type="ORF">Lsha_2618</name>
</gene>
<dbReference type="InterPro" id="IPR011527">
    <property type="entry name" value="ABC1_TM_dom"/>
</dbReference>
<comment type="subcellular location">
    <subcellularLocation>
        <location evidence="1">Cell membrane</location>
        <topology evidence="1">Multi-pass membrane protein</topology>
    </subcellularLocation>
</comment>
<dbReference type="PROSITE" id="PS50893">
    <property type="entry name" value="ABC_TRANSPORTER_2"/>
    <property type="match status" value="1"/>
</dbReference>
<keyword evidence="2 7" id="KW-0812">Transmembrane</keyword>
<dbReference type="SUPFAM" id="SSF52540">
    <property type="entry name" value="P-loop containing nucleoside triphosphate hydrolases"/>
    <property type="match status" value="1"/>
</dbReference>
<evidence type="ECO:0000256" key="6">
    <source>
        <dbReference type="ARBA" id="ARBA00023136"/>
    </source>
</evidence>
<keyword evidence="3" id="KW-0547">Nucleotide-binding</keyword>
<dbReference type="PROSITE" id="PS00211">
    <property type="entry name" value="ABC_TRANSPORTER_1"/>
    <property type="match status" value="1"/>
</dbReference>
<feature type="transmembrane region" description="Helical" evidence="7">
    <location>
        <begin position="142"/>
        <end position="171"/>
    </location>
</feature>
<dbReference type="OrthoDB" id="9806127at2"/>
<evidence type="ECO:0000313" key="11">
    <source>
        <dbReference type="Proteomes" id="UP000054600"/>
    </source>
</evidence>
<dbReference type="InterPro" id="IPR027417">
    <property type="entry name" value="P-loop_NTPase"/>
</dbReference>
<keyword evidence="5 7" id="KW-1133">Transmembrane helix</keyword>
<organism evidence="10 11">
    <name type="scientific">Legionella shakespearei DSM 23087</name>
    <dbReference type="NCBI Taxonomy" id="1122169"/>
    <lineage>
        <taxon>Bacteria</taxon>
        <taxon>Pseudomonadati</taxon>
        <taxon>Pseudomonadota</taxon>
        <taxon>Gammaproteobacteria</taxon>
        <taxon>Legionellales</taxon>
        <taxon>Legionellaceae</taxon>
        <taxon>Legionella</taxon>
    </lineage>
</organism>
<dbReference type="eggNOG" id="COG4618">
    <property type="taxonomic scope" value="Bacteria"/>
</dbReference>
<feature type="transmembrane region" description="Helical" evidence="7">
    <location>
        <begin position="20"/>
        <end position="42"/>
    </location>
</feature>
<dbReference type="InterPro" id="IPR017871">
    <property type="entry name" value="ABC_transporter-like_CS"/>
</dbReference>
<dbReference type="SUPFAM" id="SSF90123">
    <property type="entry name" value="ABC transporter transmembrane region"/>
    <property type="match status" value="1"/>
</dbReference>
<name>A0A0W0YKJ5_9GAMM</name>
<proteinExistence type="predicted"/>
<feature type="transmembrane region" description="Helical" evidence="7">
    <location>
        <begin position="244"/>
        <end position="262"/>
    </location>
</feature>
<dbReference type="AlphaFoldDB" id="A0A0W0YKJ5"/>
<dbReference type="Pfam" id="PF00664">
    <property type="entry name" value="ABC_membrane"/>
    <property type="match status" value="1"/>
</dbReference>
<dbReference type="Gene3D" id="1.20.1560.10">
    <property type="entry name" value="ABC transporter type 1, transmembrane domain"/>
    <property type="match status" value="1"/>
</dbReference>
<evidence type="ECO:0000256" key="4">
    <source>
        <dbReference type="ARBA" id="ARBA00022840"/>
    </source>
</evidence>
<dbReference type="InterPro" id="IPR010128">
    <property type="entry name" value="ATPase_T1SS_PrtD-like"/>
</dbReference>
<evidence type="ECO:0000256" key="7">
    <source>
        <dbReference type="SAM" id="Phobius"/>
    </source>
</evidence>
<accession>A0A0W0YKJ5</accession>
<dbReference type="SMART" id="SM00382">
    <property type="entry name" value="AAA"/>
    <property type="match status" value="1"/>
</dbReference>
<dbReference type="GO" id="GO:0005886">
    <property type="term" value="C:plasma membrane"/>
    <property type="evidence" value="ECO:0007669"/>
    <property type="project" value="UniProtKB-SubCell"/>
</dbReference>
<evidence type="ECO:0000256" key="2">
    <source>
        <dbReference type="ARBA" id="ARBA00022692"/>
    </source>
</evidence>
<feature type="domain" description="ABC transmembrane type-1" evidence="9">
    <location>
        <begin position="23"/>
        <end position="297"/>
    </location>
</feature>
<evidence type="ECO:0000259" key="8">
    <source>
        <dbReference type="PROSITE" id="PS50893"/>
    </source>
</evidence>
<feature type="domain" description="ABC transporter" evidence="8">
    <location>
        <begin position="328"/>
        <end position="559"/>
    </location>
</feature>
<evidence type="ECO:0000313" key="10">
    <source>
        <dbReference type="EMBL" id="KTD57236.1"/>
    </source>
</evidence>
<dbReference type="EMBL" id="LNYW01000069">
    <property type="protein sequence ID" value="KTD57236.1"/>
    <property type="molecule type" value="Genomic_DNA"/>
</dbReference>
<dbReference type="InterPro" id="IPR003439">
    <property type="entry name" value="ABC_transporter-like_ATP-bd"/>
</dbReference>
<dbReference type="GO" id="GO:0030256">
    <property type="term" value="C:type I protein secretion system complex"/>
    <property type="evidence" value="ECO:0007669"/>
    <property type="project" value="InterPro"/>
</dbReference>
<dbReference type="RefSeq" id="WP_026253944.1">
    <property type="nucleotide sequence ID" value="NZ_KB892399.1"/>
</dbReference>
<protein>
    <submittedName>
        <fullName evidence="10">Toxin secretion ATP binding protein</fullName>
    </submittedName>
</protein>
<dbReference type="STRING" id="1122169.Lsha_2618"/>
<dbReference type="PROSITE" id="PS50929">
    <property type="entry name" value="ABC_TM1F"/>
    <property type="match status" value="1"/>
</dbReference>
<sequence>MTLSKDSILGMIYERSKRSFIHMGIFSFFINVLMLTIPIYMMQLFDRVLVSHSYQTLIFLTLIAFFAILILSVIDIVRSHVAMKLSSWYDEILSTAALLFSPDQVLKGNSYPMMVLRDIQTLKQFIGSNSLFTFFDAPWTPIYLLVIGAISPLLGIIATIGAVLIFLTAWLNERMTRKMQNASSEMATANIYTTTNNLKHAEVIQAMGMLKSLISQWQNQNKDMMSLHEKNGQLSGMFLGISKFLRLAFQILILGIGSYLVLDNSITSGMMIASSILMSRALAPVEQAMGVWRQFQQVKLILYRLQEHFNFSADRNTDLMLPKPKGHLTLENLYLTTSKSENKFIIQNISLRIKAGEMVAFIGSSAAGKSTLMRLICGVTKPSGGLVRLDEADIYHWNRDDVGHYLGYLPQDIELFLGSVKENIARMGAVDDEAVIEAASLAECHDMILHLPEGYNTIIKPGSPQISGGQRQRIALARALYGNPSLVVLDEPNSNLDGEGEEALARTLQKLKKRGVTVLIVAHRFNVIQFVDTIVVLQQGKIQSAGPRDQILEALQRKAT</sequence>
<dbReference type="GO" id="GO:0034040">
    <property type="term" value="F:ATPase-coupled lipid transmembrane transporter activity"/>
    <property type="evidence" value="ECO:0007669"/>
    <property type="project" value="TreeGrafter"/>
</dbReference>
<evidence type="ECO:0000256" key="1">
    <source>
        <dbReference type="ARBA" id="ARBA00004651"/>
    </source>
</evidence>
<dbReference type="Proteomes" id="UP000054600">
    <property type="component" value="Unassembled WGS sequence"/>
</dbReference>
<keyword evidence="11" id="KW-1185">Reference proteome</keyword>
<dbReference type="InterPro" id="IPR036640">
    <property type="entry name" value="ABC1_TM_sf"/>
</dbReference>
<dbReference type="NCBIfam" id="TIGR01842">
    <property type="entry name" value="type_I_sec_PrtD"/>
    <property type="match status" value="1"/>
</dbReference>
<keyword evidence="6 7" id="KW-0472">Membrane</keyword>
<dbReference type="GO" id="GO:0140359">
    <property type="term" value="F:ABC-type transporter activity"/>
    <property type="evidence" value="ECO:0007669"/>
    <property type="project" value="InterPro"/>
</dbReference>
<dbReference type="InterPro" id="IPR003593">
    <property type="entry name" value="AAA+_ATPase"/>
</dbReference>
<dbReference type="PANTHER" id="PTHR24221:SF248">
    <property type="entry name" value="ABC TRANSPORTER TRANSMEMBRANE REGION"/>
    <property type="match status" value="1"/>
</dbReference>
<dbReference type="GO" id="GO:0005524">
    <property type="term" value="F:ATP binding"/>
    <property type="evidence" value="ECO:0007669"/>
    <property type="project" value="UniProtKB-KW"/>
</dbReference>
<keyword evidence="4" id="KW-0067">ATP-binding</keyword>
<comment type="caution">
    <text evidence="10">The sequence shown here is derived from an EMBL/GenBank/DDBJ whole genome shotgun (WGS) entry which is preliminary data.</text>
</comment>
<reference evidence="10 11" key="1">
    <citation type="submission" date="2015-11" db="EMBL/GenBank/DDBJ databases">
        <title>Genomic analysis of 38 Legionella species identifies large and diverse effector repertoires.</title>
        <authorList>
            <person name="Burstein D."/>
            <person name="Amaro F."/>
            <person name="Zusman T."/>
            <person name="Lifshitz Z."/>
            <person name="Cohen O."/>
            <person name="Gilbert J.A."/>
            <person name="Pupko T."/>
            <person name="Shuman H.A."/>
            <person name="Segal G."/>
        </authorList>
    </citation>
    <scope>NUCLEOTIDE SEQUENCE [LARGE SCALE GENOMIC DNA]</scope>
    <source>
        <strain evidence="10 11">ATCC 49655</strain>
    </source>
</reference>
<dbReference type="GO" id="GO:0016887">
    <property type="term" value="F:ATP hydrolysis activity"/>
    <property type="evidence" value="ECO:0007669"/>
    <property type="project" value="InterPro"/>
</dbReference>
<dbReference type="GO" id="GO:0030253">
    <property type="term" value="P:protein secretion by the type I secretion system"/>
    <property type="evidence" value="ECO:0007669"/>
    <property type="project" value="InterPro"/>
</dbReference>
<evidence type="ECO:0000256" key="3">
    <source>
        <dbReference type="ARBA" id="ARBA00022741"/>
    </source>
</evidence>
<feature type="transmembrane region" description="Helical" evidence="7">
    <location>
        <begin position="54"/>
        <end position="76"/>
    </location>
</feature>
<evidence type="ECO:0000259" key="9">
    <source>
        <dbReference type="PROSITE" id="PS50929"/>
    </source>
</evidence>
<dbReference type="InterPro" id="IPR039421">
    <property type="entry name" value="Type_1_exporter"/>
</dbReference>
<dbReference type="Gene3D" id="3.40.50.300">
    <property type="entry name" value="P-loop containing nucleotide triphosphate hydrolases"/>
    <property type="match status" value="1"/>
</dbReference>
<dbReference type="PATRIC" id="fig|1122169.6.peg.3019"/>
<dbReference type="Pfam" id="PF00005">
    <property type="entry name" value="ABC_tran"/>
    <property type="match status" value="1"/>
</dbReference>
<dbReference type="PANTHER" id="PTHR24221">
    <property type="entry name" value="ATP-BINDING CASSETTE SUB-FAMILY B"/>
    <property type="match status" value="1"/>
</dbReference>
<evidence type="ECO:0000256" key="5">
    <source>
        <dbReference type="ARBA" id="ARBA00022989"/>
    </source>
</evidence>